<protein>
    <submittedName>
        <fullName evidence="2">Candidate secreted effector</fullName>
    </submittedName>
</protein>
<sequence length="107" mass="11112">MFDFTTSIGGIGIFGTGIGEGDKYGLGGSGGEYWTSGCFGGFVSSCEVEGFVFADIIFCCSNPTFFKTGSSLSFPSLTSLICGFSSSFFLSFKLLVDSKDFSSVAAA</sequence>
<dbReference type="AlphaFoldDB" id="A0A914LX57"/>
<evidence type="ECO:0000313" key="1">
    <source>
        <dbReference type="Proteomes" id="UP000887563"/>
    </source>
</evidence>
<dbReference type="WBParaSite" id="Minc3s00900g18680">
    <property type="protein sequence ID" value="Minc3s00900g18680"/>
    <property type="gene ID" value="Minc3s00900g18680"/>
</dbReference>
<accession>A0A914LX57</accession>
<reference evidence="2" key="1">
    <citation type="submission" date="2022-11" db="UniProtKB">
        <authorList>
            <consortium name="WormBaseParasite"/>
        </authorList>
    </citation>
    <scope>IDENTIFICATION</scope>
</reference>
<organism evidence="1 2">
    <name type="scientific">Meloidogyne incognita</name>
    <name type="common">Southern root-knot nematode worm</name>
    <name type="synonym">Oxyuris incognita</name>
    <dbReference type="NCBI Taxonomy" id="6306"/>
    <lineage>
        <taxon>Eukaryota</taxon>
        <taxon>Metazoa</taxon>
        <taxon>Ecdysozoa</taxon>
        <taxon>Nematoda</taxon>
        <taxon>Chromadorea</taxon>
        <taxon>Rhabditida</taxon>
        <taxon>Tylenchina</taxon>
        <taxon>Tylenchomorpha</taxon>
        <taxon>Tylenchoidea</taxon>
        <taxon>Meloidogynidae</taxon>
        <taxon>Meloidogyninae</taxon>
        <taxon>Meloidogyne</taxon>
        <taxon>Meloidogyne incognita group</taxon>
    </lineage>
</organism>
<proteinExistence type="predicted"/>
<name>A0A914LX57_MELIC</name>
<keyword evidence="1" id="KW-1185">Reference proteome</keyword>
<dbReference type="Proteomes" id="UP000887563">
    <property type="component" value="Unplaced"/>
</dbReference>
<evidence type="ECO:0000313" key="2">
    <source>
        <dbReference type="WBParaSite" id="Minc3s00900g18680"/>
    </source>
</evidence>